<dbReference type="Pfam" id="PF05529">
    <property type="entry name" value="Bap31"/>
    <property type="match status" value="1"/>
</dbReference>
<evidence type="ECO:0000256" key="1">
    <source>
        <dbReference type="ARBA" id="ARBA00007223"/>
    </source>
</evidence>
<evidence type="ECO:0000313" key="7">
    <source>
        <dbReference type="EMBL" id="KAG2231763.1"/>
    </source>
</evidence>
<dbReference type="Pfam" id="PF07541">
    <property type="entry name" value="EIF_2_alpha"/>
    <property type="match status" value="1"/>
</dbReference>
<evidence type="ECO:0000256" key="5">
    <source>
        <dbReference type="SAM" id="Phobius"/>
    </source>
</evidence>
<dbReference type="FunFam" id="2.40.50.140:FF:000015">
    <property type="entry name" value="Eukaryotic translation initiation factor 2 subunit alpha"/>
    <property type="match status" value="1"/>
</dbReference>
<dbReference type="Gene3D" id="1.10.150.190">
    <property type="entry name" value="Translation initiation factor 2, subunit 1, domain 2"/>
    <property type="match status" value="1"/>
</dbReference>
<dbReference type="PANTHER" id="PTHR10602:SF0">
    <property type="entry name" value="EUKARYOTIC TRANSLATION INITIATION FACTOR 2 SUBUNIT 1"/>
    <property type="match status" value="1"/>
</dbReference>
<dbReference type="PROSITE" id="PS50126">
    <property type="entry name" value="S1"/>
    <property type="match status" value="1"/>
</dbReference>
<feature type="domain" description="S1 motif" evidence="6">
    <location>
        <begin position="19"/>
        <end position="77"/>
    </location>
</feature>
<accession>A0A8H7SPH6</accession>
<dbReference type="GO" id="GO:0043022">
    <property type="term" value="F:ribosome binding"/>
    <property type="evidence" value="ECO:0007669"/>
    <property type="project" value="TreeGrafter"/>
</dbReference>
<dbReference type="Proteomes" id="UP000613177">
    <property type="component" value="Unassembled WGS sequence"/>
</dbReference>
<dbReference type="InterPro" id="IPR040463">
    <property type="entry name" value="BAP29/BAP31_N"/>
</dbReference>
<dbReference type="Gene3D" id="3.30.70.1130">
    <property type="entry name" value="EIF_2_alpha"/>
    <property type="match status" value="1"/>
</dbReference>
<evidence type="ECO:0000313" key="8">
    <source>
        <dbReference type="Proteomes" id="UP000613177"/>
    </source>
</evidence>
<comment type="similarity">
    <text evidence="1">Belongs to the eIF-2-alpha family.</text>
</comment>
<evidence type="ECO:0000256" key="4">
    <source>
        <dbReference type="SAM" id="Coils"/>
    </source>
</evidence>
<dbReference type="InterPro" id="IPR011488">
    <property type="entry name" value="TIF_2_asu"/>
</dbReference>
<dbReference type="InterPro" id="IPR044126">
    <property type="entry name" value="S1_IF2_alpha"/>
</dbReference>
<keyword evidence="8" id="KW-1185">Reference proteome</keyword>
<comment type="caution">
    <text evidence="7">The sequence shown here is derived from an EMBL/GenBank/DDBJ whole genome shotgun (WGS) entry which is preliminary data.</text>
</comment>
<dbReference type="GO" id="GO:0003743">
    <property type="term" value="F:translation initiation factor activity"/>
    <property type="evidence" value="ECO:0007669"/>
    <property type="project" value="UniProtKB-KW"/>
</dbReference>
<dbReference type="Pfam" id="PF00575">
    <property type="entry name" value="S1"/>
    <property type="match status" value="1"/>
</dbReference>
<dbReference type="InterPro" id="IPR003029">
    <property type="entry name" value="S1_domain"/>
</dbReference>
<dbReference type="GO" id="GO:0003723">
    <property type="term" value="F:RNA binding"/>
    <property type="evidence" value="ECO:0007669"/>
    <property type="project" value="InterPro"/>
</dbReference>
<proteinExistence type="inferred from homology"/>
<organism evidence="7 8">
    <name type="scientific">Thamnidium elegans</name>
    <dbReference type="NCBI Taxonomy" id="101142"/>
    <lineage>
        <taxon>Eukaryota</taxon>
        <taxon>Fungi</taxon>
        <taxon>Fungi incertae sedis</taxon>
        <taxon>Mucoromycota</taxon>
        <taxon>Mucoromycotina</taxon>
        <taxon>Mucoromycetes</taxon>
        <taxon>Mucorales</taxon>
        <taxon>Mucorineae</taxon>
        <taxon>Mucoraceae</taxon>
        <taxon>Thamnidium</taxon>
    </lineage>
</organism>
<keyword evidence="5" id="KW-0812">Transmembrane</keyword>
<keyword evidence="5" id="KW-1133">Transmembrane helix</keyword>
<keyword evidence="4" id="KW-0175">Coiled coil</keyword>
<keyword evidence="5" id="KW-0472">Membrane</keyword>
<keyword evidence="3" id="KW-0648">Protein biosynthesis</keyword>
<reference evidence="7" key="1">
    <citation type="submission" date="2021-01" db="EMBL/GenBank/DDBJ databases">
        <title>Metabolic potential, ecology and presence of endohyphal bacteria is reflected in genomic diversity of Mucoromycotina.</title>
        <authorList>
            <person name="Muszewska A."/>
            <person name="Okrasinska A."/>
            <person name="Steczkiewicz K."/>
            <person name="Drgas O."/>
            <person name="Orlowska M."/>
            <person name="Perlinska-Lenart U."/>
            <person name="Aleksandrzak-Piekarczyk T."/>
            <person name="Szatraj K."/>
            <person name="Zielenkiewicz U."/>
            <person name="Pilsyk S."/>
            <person name="Malc E."/>
            <person name="Mieczkowski P."/>
            <person name="Kruszewska J.S."/>
            <person name="Biernat P."/>
            <person name="Pawlowska J."/>
        </authorList>
    </citation>
    <scope>NUCLEOTIDE SEQUENCE</scope>
    <source>
        <strain evidence="7">WA0000018081</strain>
    </source>
</reference>
<dbReference type="Gene3D" id="2.40.50.140">
    <property type="entry name" value="Nucleic acid-binding proteins"/>
    <property type="match status" value="1"/>
</dbReference>
<dbReference type="CDD" id="cd04452">
    <property type="entry name" value="S1_IF2_alpha"/>
    <property type="match status" value="1"/>
</dbReference>
<protein>
    <recommendedName>
        <fullName evidence="6">S1 motif domain-containing protein</fullName>
    </recommendedName>
</protein>
<feature type="transmembrane region" description="Helical" evidence="5">
    <location>
        <begin position="292"/>
        <end position="312"/>
    </location>
</feature>
<dbReference type="InterPro" id="IPR012340">
    <property type="entry name" value="NA-bd_OB-fold"/>
</dbReference>
<dbReference type="SUPFAM" id="SSF116742">
    <property type="entry name" value="eIF2alpha middle domain-like"/>
    <property type="match status" value="1"/>
</dbReference>
<keyword evidence="2" id="KW-0396">Initiation factor</keyword>
<evidence type="ECO:0000256" key="2">
    <source>
        <dbReference type="ARBA" id="ARBA00022540"/>
    </source>
</evidence>
<evidence type="ECO:0000256" key="3">
    <source>
        <dbReference type="ARBA" id="ARBA00022917"/>
    </source>
</evidence>
<dbReference type="PANTHER" id="PTHR10602">
    <property type="entry name" value="EUKARYOTIC TRANSLATION INITIATION FACTOR 2 SUBUNIT 1"/>
    <property type="match status" value="1"/>
</dbReference>
<dbReference type="AlphaFoldDB" id="A0A8H7SPH6"/>
<dbReference type="GO" id="GO:0033290">
    <property type="term" value="C:eukaryotic 48S preinitiation complex"/>
    <property type="evidence" value="ECO:0007669"/>
    <property type="project" value="TreeGrafter"/>
</dbReference>
<evidence type="ECO:0000259" key="6">
    <source>
        <dbReference type="PROSITE" id="PS50126"/>
    </source>
</evidence>
<feature type="coiled-coil region" evidence="4">
    <location>
        <begin position="442"/>
        <end position="476"/>
    </location>
</feature>
<feature type="transmembrane region" description="Helical" evidence="5">
    <location>
        <begin position="391"/>
        <end position="415"/>
    </location>
</feature>
<dbReference type="EMBL" id="JAEPRE010000136">
    <property type="protein sequence ID" value="KAG2231763.1"/>
    <property type="molecule type" value="Genomic_DNA"/>
</dbReference>
<gene>
    <name evidence="7" type="ORF">INT48_004042</name>
</gene>
<dbReference type="SUPFAM" id="SSF110993">
    <property type="entry name" value="eIF-2-alpha, C-terminal domain"/>
    <property type="match status" value="1"/>
</dbReference>
<name>A0A8H7SPH6_9FUNG</name>
<dbReference type="SUPFAM" id="SSF50249">
    <property type="entry name" value="Nucleic acid-binding proteins"/>
    <property type="match status" value="1"/>
</dbReference>
<sequence length="495" mass="57070">MADDRFQCRMYEQEFPQVDDVVMVNVRQIADMGAYVKLLEYGDREGMILLSELSRRRIRSVQKLIRVGRDEVVVVLRRRVTPEDIIKCEEKYNKSKAVHSILRHVAEKNDLPLKELYEIIGWPLYKNDADTVFQGMTFSEDVRKELLSIIRRRMTPHPVKIRAQLDLRCTGIDGVNAIKSALKAGESVGSEEVPIKITYLAAPFYVVTVDSLDKKLGFEVIEKSIEAIKTTLDKFSWTKFKVEKEAKLVSDSDDRDFAALLAQAEKENELVSGDEDEGDAVAASDDDIEMTIYYTATFFILMIEMVAFGILVVPLPTRWRRVVFKFVSGSPLVLQAISILKIVFGFIFLLFIDAVNRLQRLDQEKPDEQGHRDFGYEESQKANKFYAQRNLYLCGFTLFLSLILERTSTIIIAMLKRDEELEYAKEEHKSSSKDQERLVEMENNFKTKIEALNKEVEQLRSETEGFEALKQKTEQEAEEYHKLAVQQNLLPAEKK</sequence>
<dbReference type="InterPro" id="IPR024055">
    <property type="entry name" value="TIF2_asu_C"/>
</dbReference>
<dbReference type="GO" id="GO:0005850">
    <property type="term" value="C:eukaryotic translation initiation factor 2 complex"/>
    <property type="evidence" value="ECO:0007669"/>
    <property type="project" value="TreeGrafter"/>
</dbReference>
<dbReference type="InterPro" id="IPR024054">
    <property type="entry name" value="TIF2_asu_middle_sf"/>
</dbReference>
<feature type="transmembrane region" description="Helical" evidence="5">
    <location>
        <begin position="332"/>
        <end position="352"/>
    </location>
</feature>